<dbReference type="InterPro" id="IPR036646">
    <property type="entry name" value="PGAM_B_sf"/>
</dbReference>
<feature type="binding site" evidence="9 12">
    <location>
        <position position="335"/>
    </location>
    <ligand>
        <name>substrate</name>
    </ligand>
</feature>
<keyword evidence="7 9" id="KW-0464">Manganese</keyword>
<comment type="pathway">
    <text evidence="3 9">Carbohydrate degradation; glycolysis; pyruvate from D-glyceraldehyde 3-phosphate: step 3/5.</text>
</comment>
<dbReference type="GO" id="GO:0005829">
    <property type="term" value="C:cytosol"/>
    <property type="evidence" value="ECO:0007669"/>
    <property type="project" value="TreeGrafter"/>
</dbReference>
<keyword evidence="5 9" id="KW-0479">Metal-binding</keyword>
<feature type="binding site" evidence="9 13">
    <location>
        <position position="61"/>
    </location>
    <ligand>
        <name>Mn(2+)</name>
        <dbReference type="ChEBI" id="CHEBI:29035"/>
        <label>2</label>
    </ligand>
</feature>
<proteinExistence type="inferred from homology"/>
<dbReference type="OrthoDB" id="9800863at2"/>
<dbReference type="InterPro" id="IPR011258">
    <property type="entry name" value="BPG-indep_PGM_N"/>
</dbReference>
<evidence type="ECO:0000256" key="3">
    <source>
        <dbReference type="ARBA" id="ARBA00004798"/>
    </source>
</evidence>
<dbReference type="Pfam" id="PF06415">
    <property type="entry name" value="iPGM_N"/>
    <property type="match status" value="1"/>
</dbReference>
<name>A0A418M912_9BACT</name>
<evidence type="ECO:0000256" key="4">
    <source>
        <dbReference type="ARBA" id="ARBA00008819"/>
    </source>
</evidence>
<evidence type="ECO:0000256" key="8">
    <source>
        <dbReference type="ARBA" id="ARBA00023235"/>
    </source>
</evidence>
<comment type="similarity">
    <text evidence="4 9">Belongs to the BPG-independent phosphoglycerate mutase family.</text>
</comment>
<evidence type="ECO:0000259" key="15">
    <source>
        <dbReference type="Pfam" id="PF06415"/>
    </source>
</evidence>
<comment type="cofactor">
    <cofactor evidence="9">
        <name>Mn(2+)</name>
        <dbReference type="ChEBI" id="CHEBI:29035"/>
    </cofactor>
    <text evidence="9">Binds 2 manganese ions per subunit.</text>
</comment>
<feature type="binding site" evidence="9 13">
    <location>
        <position position="458"/>
    </location>
    <ligand>
        <name>Mn(2+)</name>
        <dbReference type="ChEBI" id="CHEBI:29035"/>
        <label>2</label>
    </ligand>
</feature>
<accession>A0A418M912</accession>
<dbReference type="GO" id="GO:0004619">
    <property type="term" value="F:phosphoglycerate mutase activity"/>
    <property type="evidence" value="ECO:0007669"/>
    <property type="project" value="UniProtKB-UniRule"/>
</dbReference>
<evidence type="ECO:0000256" key="11">
    <source>
        <dbReference type="PIRSR" id="PIRSR001492-1"/>
    </source>
</evidence>
<protein>
    <recommendedName>
        <fullName evidence="9 10">2,3-bisphosphoglycerate-independent phosphoglycerate mutase</fullName>
        <shortName evidence="9">BPG-independent PGAM</shortName>
        <shortName evidence="9">Phosphoglyceromutase</shortName>
        <shortName evidence="9">iPGM</shortName>
        <ecNumber evidence="9 10">5.4.2.12</ecNumber>
    </recommendedName>
</protein>
<comment type="caution">
    <text evidence="16">The sequence shown here is derived from an EMBL/GenBank/DDBJ whole genome shotgun (WGS) entry which is preliminary data.</text>
</comment>
<feature type="binding site" evidence="9 13">
    <location>
        <position position="421"/>
    </location>
    <ligand>
        <name>Mn(2+)</name>
        <dbReference type="ChEBI" id="CHEBI:29035"/>
        <label>1</label>
    </ligand>
</feature>
<dbReference type="Gene3D" id="3.40.1450.10">
    <property type="entry name" value="BPG-independent phosphoglycerate mutase, domain B"/>
    <property type="match status" value="1"/>
</dbReference>
<sequence>MNKKVILIILDGWGIPLKPEVSAIEAANTPFINSLYPVYPNSTLEASGLAVGLPAGQMGNSEVGHMNLGAGRIVYQDLVKINKAVEEHTLDNEPVLVDALNYAKANGKKVHFIGLVSDGGVHAHIEHLKGLLSIAQANGLTNVFVHAFTDGRDTDPKSGIGFLTDLQTHMAATTGQLATVIGRFYAMDRDNRWERVKVAYDAMVHGLGDVKSSAGGVTTALHESYDAGTTDEFVKPIIVTQADGSPVATIEEGDVVLCFNFRTDRGREITIALTQKDFPEQGMKKLNLDYITMTKYDDEFQGVKVIFEKDNLHNTIGEVIANAGRSQIRIAETEKYPHVTFFFSGGREEPFPGEKRILCPSPKEMTVYDERGNATKVPVKTYDQKPEMSAYDIRDAIIPELEKAEADFICLNFANTDMVGHTGVFEAVVKAAETADTCAQAVVEAALKSDYTAIIIADHGNAEYMINDDGTPNTAHTTNLVPCILVDNEYRPTIHSGKLADIAPTILQLMGVSQPTEMTGMSLINP</sequence>
<evidence type="ECO:0000256" key="1">
    <source>
        <dbReference type="ARBA" id="ARBA00000370"/>
    </source>
</evidence>
<dbReference type="SUPFAM" id="SSF53649">
    <property type="entry name" value="Alkaline phosphatase-like"/>
    <property type="match status" value="1"/>
</dbReference>
<keyword evidence="17" id="KW-1185">Reference proteome</keyword>
<dbReference type="RefSeq" id="WP_119668765.1">
    <property type="nucleotide sequence ID" value="NZ_QXED01000004.1"/>
</dbReference>
<dbReference type="GO" id="GO:0006096">
    <property type="term" value="P:glycolytic process"/>
    <property type="evidence" value="ECO:0007669"/>
    <property type="project" value="UniProtKB-UniRule"/>
</dbReference>
<comment type="catalytic activity">
    <reaction evidence="1 9">
        <text>(2R)-2-phosphoglycerate = (2R)-3-phosphoglycerate</text>
        <dbReference type="Rhea" id="RHEA:15901"/>
        <dbReference type="ChEBI" id="CHEBI:58272"/>
        <dbReference type="ChEBI" id="CHEBI:58289"/>
        <dbReference type="EC" id="5.4.2.12"/>
    </reaction>
</comment>
<dbReference type="Proteomes" id="UP000283523">
    <property type="component" value="Unassembled WGS sequence"/>
</dbReference>
<evidence type="ECO:0000313" key="17">
    <source>
        <dbReference type="Proteomes" id="UP000283523"/>
    </source>
</evidence>
<dbReference type="GO" id="GO:0006007">
    <property type="term" value="P:glucose catabolic process"/>
    <property type="evidence" value="ECO:0007669"/>
    <property type="project" value="InterPro"/>
</dbReference>
<feature type="active site" description="Phosphoserine intermediate" evidence="9 11">
    <location>
        <position position="61"/>
    </location>
</feature>
<dbReference type="Gene3D" id="3.40.720.10">
    <property type="entry name" value="Alkaline Phosphatase, subunit A"/>
    <property type="match status" value="1"/>
</dbReference>
<dbReference type="FunFam" id="3.40.1450.10:FF:000002">
    <property type="entry name" value="2,3-bisphosphoglycerate-independent phosphoglycerate mutase"/>
    <property type="match status" value="1"/>
</dbReference>
<dbReference type="SUPFAM" id="SSF64158">
    <property type="entry name" value="2,3-Bisphosphoglycerate-independent phosphoglycerate mutase, substrate-binding domain"/>
    <property type="match status" value="1"/>
</dbReference>
<feature type="binding site" evidence="9 13">
    <location>
        <position position="417"/>
    </location>
    <ligand>
        <name>Mn(2+)</name>
        <dbReference type="ChEBI" id="CHEBI:29035"/>
        <label>1</label>
    </ligand>
</feature>
<evidence type="ECO:0000256" key="10">
    <source>
        <dbReference type="NCBIfam" id="TIGR01307"/>
    </source>
</evidence>
<feature type="binding site" evidence="9 12">
    <location>
        <begin position="152"/>
        <end position="153"/>
    </location>
    <ligand>
        <name>substrate</name>
    </ligand>
</feature>
<gene>
    <name evidence="9" type="primary">gpmI</name>
    <name evidence="16" type="ORF">DYU11_16350</name>
</gene>
<dbReference type="Pfam" id="PF01676">
    <property type="entry name" value="Metalloenzyme"/>
    <property type="match status" value="1"/>
</dbReference>
<dbReference type="HAMAP" id="MF_01038">
    <property type="entry name" value="GpmI"/>
    <property type="match status" value="1"/>
</dbReference>
<dbReference type="InterPro" id="IPR006124">
    <property type="entry name" value="Metalloenzyme"/>
</dbReference>
<feature type="domain" description="Metalloenzyme" evidence="14">
    <location>
        <begin position="3"/>
        <end position="513"/>
    </location>
</feature>
<dbReference type="InterPro" id="IPR005995">
    <property type="entry name" value="Pgm_bpd_ind"/>
</dbReference>
<dbReference type="CDD" id="cd16010">
    <property type="entry name" value="iPGM"/>
    <property type="match status" value="1"/>
</dbReference>
<evidence type="ECO:0000256" key="7">
    <source>
        <dbReference type="ARBA" id="ARBA00023211"/>
    </source>
</evidence>
<feature type="domain" description="BPG-independent PGAM N-terminal" evidence="15">
    <location>
        <begin position="81"/>
        <end position="298"/>
    </location>
</feature>
<evidence type="ECO:0000259" key="14">
    <source>
        <dbReference type="Pfam" id="PF01676"/>
    </source>
</evidence>
<evidence type="ECO:0000256" key="6">
    <source>
        <dbReference type="ARBA" id="ARBA00023152"/>
    </source>
</evidence>
<dbReference type="PIRSF" id="PIRSF001492">
    <property type="entry name" value="IPGAM"/>
    <property type="match status" value="1"/>
</dbReference>
<feature type="binding site" evidence="9 13">
    <location>
        <position position="459"/>
    </location>
    <ligand>
        <name>Mn(2+)</name>
        <dbReference type="ChEBI" id="CHEBI:29035"/>
        <label>2</label>
    </ligand>
</feature>
<evidence type="ECO:0000256" key="13">
    <source>
        <dbReference type="PIRSR" id="PIRSR001492-3"/>
    </source>
</evidence>
<evidence type="ECO:0000256" key="12">
    <source>
        <dbReference type="PIRSR" id="PIRSR001492-2"/>
    </source>
</evidence>
<evidence type="ECO:0000256" key="2">
    <source>
        <dbReference type="ARBA" id="ARBA00002315"/>
    </source>
</evidence>
<evidence type="ECO:0000256" key="5">
    <source>
        <dbReference type="ARBA" id="ARBA00022723"/>
    </source>
</evidence>
<feature type="binding site" evidence="9 12">
    <location>
        <begin position="262"/>
        <end position="265"/>
    </location>
    <ligand>
        <name>substrate</name>
    </ligand>
</feature>
<dbReference type="UniPathway" id="UPA00109">
    <property type="reaction ID" value="UER00186"/>
</dbReference>
<keyword evidence="6 9" id="KW-0324">Glycolysis</keyword>
<evidence type="ECO:0000256" key="9">
    <source>
        <dbReference type="HAMAP-Rule" id="MF_01038"/>
    </source>
</evidence>
<feature type="binding site" evidence="9 12">
    <location>
        <position position="122"/>
    </location>
    <ligand>
        <name>substrate</name>
    </ligand>
</feature>
<feature type="binding site" evidence="9 12">
    <location>
        <position position="183"/>
    </location>
    <ligand>
        <name>substrate</name>
    </ligand>
</feature>
<feature type="binding site" evidence="9 13">
    <location>
        <position position="11"/>
    </location>
    <ligand>
        <name>Mn(2+)</name>
        <dbReference type="ChEBI" id="CHEBI:29035"/>
        <label>2</label>
    </ligand>
</feature>
<comment type="subunit">
    <text evidence="9">Monomer.</text>
</comment>
<reference evidence="16 17" key="1">
    <citation type="submission" date="2018-08" db="EMBL/GenBank/DDBJ databases">
        <title>Fibrisoma montanum sp. nov., isolated from Danxia mountain soil.</title>
        <authorList>
            <person name="Huang Y."/>
        </authorList>
    </citation>
    <scope>NUCLEOTIDE SEQUENCE [LARGE SCALE GENOMIC DNA]</scope>
    <source>
        <strain evidence="16 17">HYT19</strain>
    </source>
</reference>
<feature type="binding site" evidence="9 12">
    <location>
        <position position="189"/>
    </location>
    <ligand>
        <name>substrate</name>
    </ligand>
</feature>
<dbReference type="PANTHER" id="PTHR31637">
    <property type="entry name" value="2,3-BISPHOSPHOGLYCERATE-INDEPENDENT PHOSPHOGLYCERATE MUTASE"/>
    <property type="match status" value="1"/>
</dbReference>
<dbReference type="PANTHER" id="PTHR31637:SF0">
    <property type="entry name" value="2,3-BISPHOSPHOGLYCERATE-INDEPENDENT PHOSPHOGLYCERATE MUTASE"/>
    <property type="match status" value="1"/>
</dbReference>
<evidence type="ECO:0000313" key="16">
    <source>
        <dbReference type="EMBL" id="RIV22582.1"/>
    </source>
</evidence>
<keyword evidence="8 9" id="KW-0413">Isomerase</keyword>
<organism evidence="16 17">
    <name type="scientific">Fibrisoma montanum</name>
    <dbReference type="NCBI Taxonomy" id="2305895"/>
    <lineage>
        <taxon>Bacteria</taxon>
        <taxon>Pseudomonadati</taxon>
        <taxon>Bacteroidota</taxon>
        <taxon>Cytophagia</taxon>
        <taxon>Cytophagales</taxon>
        <taxon>Spirosomataceae</taxon>
        <taxon>Fibrisoma</taxon>
    </lineage>
</organism>
<comment type="function">
    <text evidence="2 9">Catalyzes the interconversion of 2-phosphoglycerate and 3-phosphoglycerate.</text>
</comment>
<dbReference type="EC" id="5.4.2.12" evidence="9 10"/>
<dbReference type="NCBIfam" id="TIGR01307">
    <property type="entry name" value="pgm_bpd_ind"/>
    <property type="match status" value="1"/>
</dbReference>
<dbReference type="EMBL" id="QXED01000004">
    <property type="protein sequence ID" value="RIV22582.1"/>
    <property type="molecule type" value="Genomic_DNA"/>
</dbReference>
<dbReference type="GO" id="GO:0030145">
    <property type="term" value="F:manganese ion binding"/>
    <property type="evidence" value="ECO:0007669"/>
    <property type="project" value="UniProtKB-UniRule"/>
</dbReference>
<dbReference type="AlphaFoldDB" id="A0A418M912"/>
<dbReference type="InterPro" id="IPR017850">
    <property type="entry name" value="Alkaline_phosphatase_core_sf"/>
</dbReference>
<feature type="binding site" evidence="9 13">
    <location>
        <position position="476"/>
    </location>
    <ligand>
        <name>Mn(2+)</name>
        <dbReference type="ChEBI" id="CHEBI:29035"/>
        <label>1</label>
    </ligand>
</feature>